<dbReference type="OrthoDB" id="4427749at2"/>
<dbReference type="InterPro" id="IPR025355">
    <property type="entry name" value="DUF4259"/>
</dbReference>
<gene>
    <name evidence="1" type="ORF">FHE74_04275</name>
</gene>
<name>A0A5C4U4D6_9CORY</name>
<dbReference type="RefSeq" id="WP_139465266.1">
    <property type="nucleotide sequence ID" value="NZ_VDHJ01000005.1"/>
</dbReference>
<evidence type="ECO:0000313" key="2">
    <source>
        <dbReference type="Proteomes" id="UP000312032"/>
    </source>
</evidence>
<dbReference type="Pfam" id="PF14078">
    <property type="entry name" value="DUF4259"/>
    <property type="match status" value="1"/>
</dbReference>
<evidence type="ECO:0000313" key="1">
    <source>
        <dbReference type="EMBL" id="TNL98421.1"/>
    </source>
</evidence>
<sequence length="117" mass="12445">MSTWDSEIFNDDANEEFLAELDGLPEDDIVEAVRDACLLTLKQGNVSAEEEANGLAAATIAAIWAGAPFSAAEIVDTHPFIRDLIGSADAELCEAAAQVLETAETETDIDQFIEAVS</sequence>
<dbReference type="EMBL" id="VDHJ01000005">
    <property type="protein sequence ID" value="TNL98421.1"/>
    <property type="molecule type" value="Genomic_DNA"/>
</dbReference>
<proteinExistence type="predicted"/>
<keyword evidence="2" id="KW-1185">Reference proteome</keyword>
<dbReference type="AlphaFoldDB" id="A0A5C4U4D6"/>
<accession>A0A5C4U4D6</accession>
<dbReference type="Proteomes" id="UP000312032">
    <property type="component" value="Unassembled WGS sequence"/>
</dbReference>
<organism evidence="1 2">
    <name type="scientific">Corynebacterium tapiri</name>
    <dbReference type="NCBI Taxonomy" id="1448266"/>
    <lineage>
        <taxon>Bacteria</taxon>
        <taxon>Bacillati</taxon>
        <taxon>Actinomycetota</taxon>
        <taxon>Actinomycetes</taxon>
        <taxon>Mycobacteriales</taxon>
        <taxon>Corynebacteriaceae</taxon>
        <taxon>Corynebacterium</taxon>
    </lineage>
</organism>
<protein>
    <submittedName>
        <fullName evidence="1">DUF4259 domain-containing protein</fullName>
    </submittedName>
</protein>
<reference evidence="1 2" key="1">
    <citation type="submission" date="2019-06" db="EMBL/GenBank/DDBJ databases">
        <authorList>
            <person name="Li J."/>
        </authorList>
    </citation>
    <scope>NUCLEOTIDE SEQUENCE [LARGE SCALE GENOMIC DNA]</scope>
    <source>
        <strain evidence="1 2">LMG 28165</strain>
    </source>
</reference>
<comment type="caution">
    <text evidence="1">The sequence shown here is derived from an EMBL/GenBank/DDBJ whole genome shotgun (WGS) entry which is preliminary data.</text>
</comment>